<reference evidence="2 3" key="1">
    <citation type="journal article" date="2020" name="ISME J.">
        <title>Uncovering the hidden diversity of litter-decomposition mechanisms in mushroom-forming fungi.</title>
        <authorList>
            <person name="Floudas D."/>
            <person name="Bentzer J."/>
            <person name="Ahren D."/>
            <person name="Johansson T."/>
            <person name="Persson P."/>
            <person name="Tunlid A."/>
        </authorList>
    </citation>
    <scope>NUCLEOTIDE SEQUENCE [LARGE SCALE GENOMIC DNA]</scope>
    <source>
        <strain evidence="2 3">CBS 101986</strain>
    </source>
</reference>
<proteinExistence type="predicted"/>
<feature type="region of interest" description="Disordered" evidence="1">
    <location>
        <begin position="666"/>
        <end position="707"/>
    </location>
</feature>
<accession>A0A8H5AYF5</accession>
<protein>
    <submittedName>
        <fullName evidence="2">Uncharacterized protein</fullName>
    </submittedName>
</protein>
<dbReference type="EMBL" id="JAACJJ010000056">
    <property type="protein sequence ID" value="KAF5313294.1"/>
    <property type="molecule type" value="Genomic_DNA"/>
</dbReference>
<feature type="region of interest" description="Disordered" evidence="1">
    <location>
        <begin position="500"/>
        <end position="614"/>
    </location>
</feature>
<dbReference type="Proteomes" id="UP000567179">
    <property type="component" value="Unassembled WGS sequence"/>
</dbReference>
<feature type="compositionally biased region" description="Low complexity" evidence="1">
    <location>
        <begin position="596"/>
        <end position="610"/>
    </location>
</feature>
<feature type="region of interest" description="Disordered" evidence="1">
    <location>
        <begin position="275"/>
        <end position="327"/>
    </location>
</feature>
<dbReference type="AlphaFoldDB" id="A0A8H5AYF5"/>
<keyword evidence="3" id="KW-1185">Reference proteome</keyword>
<feature type="compositionally biased region" description="Low complexity" evidence="1">
    <location>
        <begin position="296"/>
        <end position="325"/>
    </location>
</feature>
<evidence type="ECO:0000313" key="3">
    <source>
        <dbReference type="Proteomes" id="UP000567179"/>
    </source>
</evidence>
<sequence>MITKKRGFPLWIPSPNTSLPPEYRYSGVSIGDVGVLTPDGGFDFIFNVFDDASDPINANSGLTDTFSPLRPPLQLHEIQRFKQNTAGTLMGDDSFERTDSPPKVIITTTASEAAVLMMPEDVYAVKMQNQERLRAYISAHVVTWYDFVRRTLGRDISNGDLRVVCGYRKSAAFGIAAISTAKKPTQTRLTFCKSEEWARESGYKYQWSQVGSADVKTGPEYEESAELMYPVYGTSRKLPENQCLFISTLDAKLSEEAWNSMESLPALAVDATRREFSPSSSLQPERHLNQGLNHDGSSSGEFSSAASPARSPAMQSSSSKSSEASSIDEITNPEACISIVCDNNWEDYMECQDPYEFVSAILRQSRIVVENNVVYIDSSPPSDSQTHNPFNTVNEVYARPYSSNPLEDGAPLQGNRGPNASDPPSSSVLSSLSPLLTRLSVSPTIRRFDAGPLFAGASDITISGGTFATVNNSGTFVNNMNSNNVVDSYNNHSMATYNSNNNNSRQYIGGGSNIQNKNSPPRPRNYPPTLAIPANMTPGGDGGRATRHERAQATLTPTSHKREHDEETMPVFSDDHIPKKEEMAGQKRRGDSWNNSTDYPDDSSPPVYDYHGLSPTPGANITHYGKSGSYLSNAGPMHGAPRPMKHHRYGNVHNMNVKSPYSDSFSAEYHAEADDEDQEEEGKGTHRVTRQWKGEEKRTTLSTAFGV</sequence>
<evidence type="ECO:0000313" key="2">
    <source>
        <dbReference type="EMBL" id="KAF5313294.1"/>
    </source>
</evidence>
<name>A0A8H5AYF5_9AGAR</name>
<evidence type="ECO:0000256" key="1">
    <source>
        <dbReference type="SAM" id="MobiDB-lite"/>
    </source>
</evidence>
<dbReference type="OrthoDB" id="2662290at2759"/>
<comment type="caution">
    <text evidence="2">The sequence shown here is derived from an EMBL/GenBank/DDBJ whole genome shotgun (WGS) entry which is preliminary data.</text>
</comment>
<gene>
    <name evidence="2" type="ORF">D9619_002338</name>
</gene>
<feature type="compositionally biased region" description="Basic and acidic residues" evidence="1">
    <location>
        <begin position="560"/>
        <end position="591"/>
    </location>
</feature>
<organism evidence="2 3">
    <name type="scientific">Psilocybe cf. subviscida</name>
    <dbReference type="NCBI Taxonomy" id="2480587"/>
    <lineage>
        <taxon>Eukaryota</taxon>
        <taxon>Fungi</taxon>
        <taxon>Dikarya</taxon>
        <taxon>Basidiomycota</taxon>
        <taxon>Agaricomycotina</taxon>
        <taxon>Agaricomycetes</taxon>
        <taxon>Agaricomycetidae</taxon>
        <taxon>Agaricales</taxon>
        <taxon>Agaricineae</taxon>
        <taxon>Strophariaceae</taxon>
        <taxon>Psilocybe</taxon>
    </lineage>
</organism>
<feature type="region of interest" description="Disordered" evidence="1">
    <location>
        <begin position="400"/>
        <end position="429"/>
    </location>
</feature>